<dbReference type="SUPFAM" id="SSF109910">
    <property type="entry name" value="YgfY-like"/>
    <property type="match status" value="1"/>
</dbReference>
<evidence type="ECO:0000256" key="1">
    <source>
        <dbReference type="ARBA" id="ARBA00004496"/>
    </source>
</evidence>
<dbReference type="PANTHER" id="PTHR39585">
    <property type="entry name" value="FAD ASSEMBLY FACTOR SDHE"/>
    <property type="match status" value="1"/>
</dbReference>
<comment type="similarity">
    <text evidence="2">Belongs to the SdhE FAD assembly factor family.</text>
</comment>
<keyword evidence="5" id="KW-0143">Chaperone</keyword>
<dbReference type="GO" id="GO:0005737">
    <property type="term" value="C:cytoplasm"/>
    <property type="evidence" value="ECO:0007669"/>
    <property type="project" value="UniProtKB-SubCell"/>
</dbReference>
<name>A0A126T869_9GAMM</name>
<sequence>MNENINKLRWRCRRGTLELDLMLLRYLENRYLVAEPMEQQAFLLLLELEDNELMRYLMGEQLPQDENLTDLVLAIRALPV</sequence>
<comment type="subcellular location">
    <subcellularLocation>
        <location evidence="1">Cytoplasm</location>
    </subcellularLocation>
</comment>
<evidence type="ECO:0000256" key="4">
    <source>
        <dbReference type="ARBA" id="ARBA00022490"/>
    </source>
</evidence>
<dbReference type="Pfam" id="PF03937">
    <property type="entry name" value="Sdh5"/>
    <property type="match status" value="1"/>
</dbReference>
<reference evidence="6 7" key="1">
    <citation type="journal article" date="2015" name="Environ. Microbiol.">
        <title>Methane oxidation coupled to nitrate reduction under hypoxia by the Gammaproteobacterium Methylomonas denitrificans, sp. nov. type strain FJG1.</title>
        <authorList>
            <person name="Kits K.D."/>
            <person name="Klotz M.G."/>
            <person name="Stein L.Y."/>
        </authorList>
    </citation>
    <scope>NUCLEOTIDE SEQUENCE [LARGE SCALE GENOMIC DNA]</scope>
    <source>
        <strain evidence="6 7">FJG1</strain>
    </source>
</reference>
<dbReference type="RefSeq" id="WP_036277625.1">
    <property type="nucleotide sequence ID" value="NZ_CP014476.1"/>
</dbReference>
<evidence type="ECO:0000313" key="7">
    <source>
        <dbReference type="Proteomes" id="UP000030512"/>
    </source>
</evidence>
<dbReference type="EMBL" id="CP014476">
    <property type="protein sequence ID" value="AMK78277.1"/>
    <property type="molecule type" value="Genomic_DNA"/>
</dbReference>
<dbReference type="GO" id="GO:0006105">
    <property type="term" value="P:succinate metabolic process"/>
    <property type="evidence" value="ECO:0007669"/>
    <property type="project" value="TreeGrafter"/>
</dbReference>
<evidence type="ECO:0000256" key="3">
    <source>
        <dbReference type="ARBA" id="ARBA00019418"/>
    </source>
</evidence>
<dbReference type="InterPro" id="IPR005631">
    <property type="entry name" value="SDH"/>
</dbReference>
<evidence type="ECO:0000313" key="6">
    <source>
        <dbReference type="EMBL" id="AMK78277.1"/>
    </source>
</evidence>
<organism evidence="6 7">
    <name type="scientific">Methylomonas denitrificans</name>
    <dbReference type="NCBI Taxonomy" id="1538553"/>
    <lineage>
        <taxon>Bacteria</taxon>
        <taxon>Pseudomonadati</taxon>
        <taxon>Pseudomonadota</taxon>
        <taxon>Gammaproteobacteria</taxon>
        <taxon>Methylococcales</taxon>
        <taxon>Methylococcaceae</taxon>
        <taxon>Methylomonas</taxon>
    </lineage>
</organism>
<dbReference type="AlphaFoldDB" id="A0A126T869"/>
<dbReference type="InterPro" id="IPR050531">
    <property type="entry name" value="SdhE_FAD_assembly_factor"/>
</dbReference>
<gene>
    <name evidence="6" type="ORF">JT25_017595</name>
</gene>
<evidence type="ECO:0000256" key="5">
    <source>
        <dbReference type="ARBA" id="ARBA00023186"/>
    </source>
</evidence>
<dbReference type="Proteomes" id="UP000030512">
    <property type="component" value="Chromosome"/>
</dbReference>
<evidence type="ECO:0000256" key="2">
    <source>
        <dbReference type="ARBA" id="ARBA00008571"/>
    </source>
</evidence>
<keyword evidence="4" id="KW-0963">Cytoplasm</keyword>
<dbReference type="InterPro" id="IPR036714">
    <property type="entry name" value="SDH_sf"/>
</dbReference>
<keyword evidence="7" id="KW-1185">Reference proteome</keyword>
<accession>A0A126T869</accession>
<dbReference type="PANTHER" id="PTHR39585:SF1">
    <property type="entry name" value="FAD ASSEMBLY FACTOR SDHE"/>
    <property type="match status" value="1"/>
</dbReference>
<proteinExistence type="inferred from homology"/>
<dbReference type="STRING" id="1538553.JT25_017595"/>
<dbReference type="Gene3D" id="1.10.150.250">
    <property type="entry name" value="Flavinator of succinate dehydrogenase"/>
    <property type="match status" value="1"/>
</dbReference>
<protein>
    <recommendedName>
        <fullName evidence="3">FAD assembly factor SdhE</fullName>
    </recommendedName>
</protein>
<dbReference type="KEGG" id="mdn:JT25_017595"/>